<dbReference type="EMBL" id="BMDZ01000002">
    <property type="protein sequence ID" value="GGB25165.1"/>
    <property type="molecule type" value="Genomic_DNA"/>
</dbReference>
<dbReference type="RefSeq" id="WP_188574185.1">
    <property type="nucleotide sequence ID" value="NZ_BMDZ01000002.1"/>
</dbReference>
<keyword evidence="2" id="KW-0808">Transferase</keyword>
<dbReference type="Gene3D" id="1.20.970.10">
    <property type="entry name" value="Transferase, Pyrimidine Nucleoside Phosphorylase, Chain C"/>
    <property type="match status" value="1"/>
</dbReference>
<proteinExistence type="predicted"/>
<protein>
    <recommendedName>
        <fullName evidence="8">Anthranilate phosphoribosyltransferase</fullName>
    </recommendedName>
</protein>
<dbReference type="PANTHER" id="PTHR43285:SF2">
    <property type="entry name" value="ANTHRANILATE PHOSPHORIBOSYLTRANSFERASE"/>
    <property type="match status" value="1"/>
</dbReference>
<evidence type="ECO:0000313" key="6">
    <source>
        <dbReference type="EMBL" id="GGB25165.1"/>
    </source>
</evidence>
<dbReference type="Pfam" id="PF00591">
    <property type="entry name" value="Glycos_transf_3"/>
    <property type="match status" value="1"/>
</dbReference>
<evidence type="ECO:0000256" key="2">
    <source>
        <dbReference type="ARBA" id="ARBA00022679"/>
    </source>
</evidence>
<dbReference type="InterPro" id="IPR017459">
    <property type="entry name" value="Glycosyl_Trfase_fam3_N_dom"/>
</dbReference>
<keyword evidence="3" id="KW-0028">Amino-acid biosynthesis</keyword>
<evidence type="ECO:0000259" key="5">
    <source>
        <dbReference type="Pfam" id="PF02885"/>
    </source>
</evidence>
<keyword evidence="3" id="KW-0822">Tryptophan biosynthesis</keyword>
<evidence type="ECO:0000256" key="3">
    <source>
        <dbReference type="ARBA" id="ARBA00022822"/>
    </source>
</evidence>
<dbReference type="NCBIfam" id="NF006564">
    <property type="entry name" value="PRK09071.1"/>
    <property type="match status" value="1"/>
</dbReference>
<dbReference type="InterPro" id="IPR000312">
    <property type="entry name" value="Glycosyl_Trfase_fam3"/>
</dbReference>
<name>A0ABQ1I8R0_9PROT</name>
<evidence type="ECO:0000256" key="1">
    <source>
        <dbReference type="ARBA" id="ARBA00022676"/>
    </source>
</evidence>
<keyword evidence="7" id="KW-1185">Reference proteome</keyword>
<organism evidence="6 7">
    <name type="scientific">Tistrella bauzanensis</name>
    <dbReference type="NCBI Taxonomy" id="657419"/>
    <lineage>
        <taxon>Bacteria</taxon>
        <taxon>Pseudomonadati</taxon>
        <taxon>Pseudomonadota</taxon>
        <taxon>Alphaproteobacteria</taxon>
        <taxon>Geminicoccales</taxon>
        <taxon>Geminicoccaceae</taxon>
        <taxon>Tistrella</taxon>
    </lineage>
</organism>
<dbReference type="InterPro" id="IPR035902">
    <property type="entry name" value="Nuc_phospho_transferase"/>
</dbReference>
<dbReference type="PANTHER" id="PTHR43285">
    <property type="entry name" value="ANTHRANILATE PHOSPHORIBOSYLTRANSFERASE"/>
    <property type="match status" value="1"/>
</dbReference>
<evidence type="ECO:0000259" key="4">
    <source>
        <dbReference type="Pfam" id="PF00591"/>
    </source>
</evidence>
<dbReference type="Pfam" id="PF02885">
    <property type="entry name" value="Glycos_trans_3N"/>
    <property type="match status" value="1"/>
</dbReference>
<feature type="domain" description="Glycosyl transferase family 3 N-terminal" evidence="5">
    <location>
        <begin position="33"/>
        <end position="84"/>
    </location>
</feature>
<evidence type="ECO:0008006" key="8">
    <source>
        <dbReference type="Google" id="ProtNLM"/>
    </source>
</evidence>
<accession>A0ABQ1I8R0</accession>
<dbReference type="Proteomes" id="UP000603352">
    <property type="component" value="Unassembled WGS sequence"/>
</dbReference>
<dbReference type="SUPFAM" id="SSF47648">
    <property type="entry name" value="Nucleoside phosphorylase/phosphoribosyltransferase N-terminal domain"/>
    <property type="match status" value="1"/>
</dbReference>
<reference evidence="7" key="1">
    <citation type="journal article" date="2019" name="Int. J. Syst. Evol. Microbiol.">
        <title>The Global Catalogue of Microorganisms (GCM) 10K type strain sequencing project: providing services to taxonomists for standard genome sequencing and annotation.</title>
        <authorList>
            <consortium name="The Broad Institute Genomics Platform"/>
            <consortium name="The Broad Institute Genome Sequencing Center for Infectious Disease"/>
            <person name="Wu L."/>
            <person name="Ma J."/>
        </authorList>
    </citation>
    <scope>NUCLEOTIDE SEQUENCE [LARGE SCALE GENOMIC DNA]</scope>
    <source>
        <strain evidence="7">CGMCC 1.10188</strain>
    </source>
</reference>
<evidence type="ECO:0000313" key="7">
    <source>
        <dbReference type="Proteomes" id="UP000603352"/>
    </source>
</evidence>
<dbReference type="InterPro" id="IPR005940">
    <property type="entry name" value="Anthranilate_Pribosyl_Tfrase"/>
</dbReference>
<gene>
    <name evidence="6" type="ORF">GCM10011505_02960</name>
</gene>
<feature type="domain" description="Glycosyl transferase family 3" evidence="4">
    <location>
        <begin position="116"/>
        <end position="335"/>
    </location>
</feature>
<dbReference type="InterPro" id="IPR036320">
    <property type="entry name" value="Glycosyl_Trfase_fam3_N_dom_sf"/>
</dbReference>
<sequence>MTTDTRPTTPTQAGISTLANALGIIGRGPGRSRPLTRDEACDAFGALLTGQALDVQAGAFLLLMRYRGETAEELAGLVDAARAHIGPPPADAPVPALDWPSYAAGRTRGLPWYLLAARLIGAAGVPVLMHGDNDLQTGGAGAMQGLAALGLAPARDLDDASGQLAATGFAYLPLAHLCPALKTLLDLRAVLGLRSPVNTLVRHLNPLNAPATLIGVFHPGYLDSHAAAALLLDAGRRLGVVKGAGGEGERRPFKPVDLRLVDAGTTGVEHWPALIDAATQARDTERDDVAHLAAVWRGEARDEAGEATVIGTAAVALRIAGRAASPAGAEAQARALWAARGHHP</sequence>
<comment type="caution">
    <text evidence="6">The sequence shown here is derived from an EMBL/GenBank/DDBJ whole genome shotgun (WGS) entry which is preliminary data.</text>
</comment>
<keyword evidence="3" id="KW-0057">Aromatic amino acid biosynthesis</keyword>
<dbReference type="Gene3D" id="3.40.1030.10">
    <property type="entry name" value="Nucleoside phosphorylase/phosphoribosyltransferase catalytic domain"/>
    <property type="match status" value="1"/>
</dbReference>
<dbReference type="SUPFAM" id="SSF52418">
    <property type="entry name" value="Nucleoside phosphorylase/phosphoribosyltransferase catalytic domain"/>
    <property type="match status" value="1"/>
</dbReference>
<keyword evidence="1" id="KW-0328">Glycosyltransferase</keyword>